<keyword evidence="1" id="KW-0449">Lipoprotein</keyword>
<dbReference type="InterPro" id="IPR023373">
    <property type="entry name" value="YmcC_sf"/>
</dbReference>
<protein>
    <submittedName>
        <fullName evidence="1">Group 4 capsule polysaccharide lipoprotein gfcB, YjbF</fullName>
    </submittedName>
</protein>
<dbReference type="Proteomes" id="UP000198994">
    <property type="component" value="Unassembled WGS sequence"/>
</dbReference>
<dbReference type="STRING" id="282683.SAMN04488105_12520"/>
<dbReference type="Pfam" id="PF11102">
    <property type="entry name" value="YjbF"/>
    <property type="match status" value="1"/>
</dbReference>
<reference evidence="2" key="1">
    <citation type="submission" date="2016-10" db="EMBL/GenBank/DDBJ databases">
        <authorList>
            <person name="Varghese N."/>
            <person name="Submissions S."/>
        </authorList>
    </citation>
    <scope>NUCLEOTIDE SEQUENCE [LARGE SCALE GENOMIC DNA]</scope>
    <source>
        <strain evidence="2">DSM 10146</strain>
    </source>
</reference>
<proteinExistence type="predicted"/>
<sequence length="220" mass="24605">MRLLPTLPLLAALLIAGCSPEHNQFSDFWNTPIKRLWQGEEDRGNVRAALTPELLAQIGRPTILLTVPARENVESPFFAEERNGDTVTWLSVNNEFLLLQDGVLSGTRGLGGDLMNADLGEVHEALAGRRTQAVRIHRMLDGENHIVAESYVCDYAQRPERVAVGAYLTQVQATQIDETCTGVERVFENRYWLLGSGTIVRARQWAGEPLGYLEYERLSD</sequence>
<name>A0A1G7LNV7_9RHOB</name>
<gene>
    <name evidence="1" type="ORF">SAMN04488105_12520</name>
</gene>
<keyword evidence="2" id="KW-1185">Reference proteome</keyword>
<dbReference type="RefSeq" id="WP_165617207.1">
    <property type="nucleotide sequence ID" value="NZ_FNAV01000025.1"/>
</dbReference>
<dbReference type="EMBL" id="FNAV01000025">
    <property type="protein sequence ID" value="SDF50649.1"/>
    <property type="molecule type" value="Genomic_DNA"/>
</dbReference>
<dbReference type="InterPro" id="IPR021308">
    <property type="entry name" value="GfcB"/>
</dbReference>
<dbReference type="Gene3D" id="2.40.360.10">
    <property type="entry name" value="YmcC-like"/>
    <property type="match status" value="1"/>
</dbReference>
<evidence type="ECO:0000313" key="2">
    <source>
        <dbReference type="Proteomes" id="UP000198994"/>
    </source>
</evidence>
<dbReference type="PROSITE" id="PS51257">
    <property type="entry name" value="PROKAR_LIPOPROTEIN"/>
    <property type="match status" value="1"/>
</dbReference>
<evidence type="ECO:0000313" key="1">
    <source>
        <dbReference type="EMBL" id="SDF50649.1"/>
    </source>
</evidence>
<organism evidence="1 2">
    <name type="scientific">Salipiger thiooxidans</name>
    <dbReference type="NCBI Taxonomy" id="282683"/>
    <lineage>
        <taxon>Bacteria</taxon>
        <taxon>Pseudomonadati</taxon>
        <taxon>Pseudomonadota</taxon>
        <taxon>Alphaproteobacteria</taxon>
        <taxon>Rhodobacterales</taxon>
        <taxon>Roseobacteraceae</taxon>
        <taxon>Salipiger</taxon>
    </lineage>
</organism>
<dbReference type="AlphaFoldDB" id="A0A1G7LNV7"/>
<accession>A0A1G7LNV7</accession>
<dbReference type="SUPFAM" id="SSF159270">
    <property type="entry name" value="YmcC-like"/>
    <property type="match status" value="1"/>
</dbReference>